<dbReference type="PROSITE" id="PS51257">
    <property type="entry name" value="PROKAR_LIPOPROTEIN"/>
    <property type="match status" value="1"/>
</dbReference>
<comment type="caution">
    <text evidence="2">The sequence shown here is derived from an EMBL/GenBank/DDBJ whole genome shotgun (WGS) entry which is preliminary data.</text>
</comment>
<dbReference type="STRING" id="320771.Cflav_PD3052"/>
<evidence type="ECO:0008006" key="4">
    <source>
        <dbReference type="Google" id="ProtNLM"/>
    </source>
</evidence>
<dbReference type="RefSeq" id="WP_007415925.1">
    <property type="nucleotide sequence ID" value="NZ_ABOX02000021.1"/>
</dbReference>
<keyword evidence="1" id="KW-0732">Signal</keyword>
<reference evidence="2 3" key="1">
    <citation type="journal article" date="2011" name="J. Bacteriol.">
        <title>Genome sequence of 'Pedosphaera parvula' Ellin514, an aerobic Verrucomicrobial isolate from pasture soil.</title>
        <authorList>
            <person name="Kant R."/>
            <person name="van Passel M.W."/>
            <person name="Sangwan P."/>
            <person name="Palva A."/>
            <person name="Lucas S."/>
            <person name="Copeland A."/>
            <person name="Lapidus A."/>
            <person name="Glavina Del Rio T."/>
            <person name="Dalin E."/>
            <person name="Tice H."/>
            <person name="Bruce D."/>
            <person name="Goodwin L."/>
            <person name="Pitluck S."/>
            <person name="Chertkov O."/>
            <person name="Larimer F.W."/>
            <person name="Land M.L."/>
            <person name="Hauser L."/>
            <person name="Brettin T.S."/>
            <person name="Detter J.C."/>
            <person name="Han S."/>
            <person name="de Vos W.M."/>
            <person name="Janssen P.H."/>
            <person name="Smidt H."/>
        </authorList>
    </citation>
    <scope>NUCLEOTIDE SEQUENCE [LARGE SCALE GENOMIC DNA]</scope>
    <source>
        <strain evidence="2 3">Ellin514</strain>
    </source>
</reference>
<keyword evidence="3" id="KW-1185">Reference proteome</keyword>
<evidence type="ECO:0000313" key="3">
    <source>
        <dbReference type="Proteomes" id="UP000003688"/>
    </source>
</evidence>
<protein>
    <recommendedName>
        <fullName evidence="4">Lipoprotein</fullName>
    </recommendedName>
</protein>
<gene>
    <name evidence="2" type="ORF">Cflav_PD3052</name>
</gene>
<name>B9XJD2_PEDPL</name>
<dbReference type="Proteomes" id="UP000003688">
    <property type="component" value="Unassembled WGS sequence"/>
</dbReference>
<sequence length="98" mass="11199" precursor="true">MHYLTRVSVLFFLAVALFSSGCASSSKLDVPMDYKTVTVHQNFYGVVANDEIKSLVNQGWVVYRVQGRRFSPENFNYYWSLRRPKFVNQANAGPAITQ</sequence>
<organism evidence="2 3">
    <name type="scientific">Pedosphaera parvula (strain Ellin514)</name>
    <dbReference type="NCBI Taxonomy" id="320771"/>
    <lineage>
        <taxon>Bacteria</taxon>
        <taxon>Pseudomonadati</taxon>
        <taxon>Verrucomicrobiota</taxon>
        <taxon>Pedosphaerae</taxon>
        <taxon>Pedosphaerales</taxon>
        <taxon>Pedosphaeraceae</taxon>
        <taxon>Pedosphaera</taxon>
    </lineage>
</organism>
<evidence type="ECO:0000256" key="1">
    <source>
        <dbReference type="SAM" id="SignalP"/>
    </source>
</evidence>
<dbReference type="EMBL" id="ABOX02000021">
    <property type="protein sequence ID" value="EEF59993.1"/>
    <property type="molecule type" value="Genomic_DNA"/>
</dbReference>
<evidence type="ECO:0000313" key="2">
    <source>
        <dbReference type="EMBL" id="EEF59993.1"/>
    </source>
</evidence>
<accession>B9XJD2</accession>
<feature type="signal peptide" evidence="1">
    <location>
        <begin position="1"/>
        <end position="23"/>
    </location>
</feature>
<dbReference type="AlphaFoldDB" id="B9XJD2"/>
<proteinExistence type="predicted"/>
<feature type="chain" id="PRO_5002894958" description="Lipoprotein" evidence="1">
    <location>
        <begin position="24"/>
        <end position="98"/>
    </location>
</feature>